<keyword evidence="1" id="KW-1133">Transmembrane helix</keyword>
<name>A0ABU7J8T7_9GAMM</name>
<keyword evidence="3" id="KW-1185">Reference proteome</keyword>
<organism evidence="2 3">
    <name type="scientific">Alkalimonas cellulosilytica</name>
    <dbReference type="NCBI Taxonomy" id="3058395"/>
    <lineage>
        <taxon>Bacteria</taxon>
        <taxon>Pseudomonadati</taxon>
        <taxon>Pseudomonadota</taxon>
        <taxon>Gammaproteobacteria</taxon>
        <taxon>Alkalimonas</taxon>
    </lineage>
</organism>
<feature type="transmembrane region" description="Helical" evidence="1">
    <location>
        <begin position="156"/>
        <end position="176"/>
    </location>
</feature>
<dbReference type="RefSeq" id="WP_330129982.1">
    <property type="nucleotide sequence ID" value="NZ_JAUHLI010000018.1"/>
</dbReference>
<feature type="transmembrane region" description="Helical" evidence="1">
    <location>
        <begin position="14"/>
        <end position="38"/>
    </location>
</feature>
<evidence type="ECO:0000313" key="3">
    <source>
        <dbReference type="Proteomes" id="UP001336314"/>
    </source>
</evidence>
<evidence type="ECO:0008006" key="4">
    <source>
        <dbReference type="Google" id="ProtNLM"/>
    </source>
</evidence>
<evidence type="ECO:0000313" key="2">
    <source>
        <dbReference type="EMBL" id="MEE2002934.1"/>
    </source>
</evidence>
<feature type="transmembrane region" description="Helical" evidence="1">
    <location>
        <begin position="209"/>
        <end position="227"/>
    </location>
</feature>
<dbReference type="EMBL" id="JAUHLI010000018">
    <property type="protein sequence ID" value="MEE2002934.1"/>
    <property type="molecule type" value="Genomic_DNA"/>
</dbReference>
<feature type="transmembrane region" description="Helical" evidence="1">
    <location>
        <begin position="86"/>
        <end position="107"/>
    </location>
</feature>
<keyword evidence="1" id="KW-0472">Membrane</keyword>
<comment type="caution">
    <text evidence="2">The sequence shown here is derived from an EMBL/GenBank/DDBJ whole genome shotgun (WGS) entry which is preliminary data.</text>
</comment>
<gene>
    <name evidence="2" type="ORF">QWY20_15865</name>
</gene>
<accession>A0ABU7J8T7</accession>
<proteinExistence type="predicted"/>
<evidence type="ECO:0000256" key="1">
    <source>
        <dbReference type="SAM" id="Phobius"/>
    </source>
</evidence>
<dbReference type="Proteomes" id="UP001336314">
    <property type="component" value="Unassembled WGS sequence"/>
</dbReference>
<keyword evidence="1" id="KW-0812">Transmembrane</keyword>
<reference evidence="2 3" key="1">
    <citation type="submission" date="2023-07" db="EMBL/GenBank/DDBJ databases">
        <title>Alkalimonas sp., MEB108 novel, alkaliphilic bacterium isolated from Lonar Lake, India.</title>
        <authorList>
            <person name="Joshi A."/>
            <person name="Thite S."/>
        </authorList>
    </citation>
    <scope>NUCLEOTIDE SEQUENCE [LARGE SCALE GENOMIC DNA]</scope>
    <source>
        <strain evidence="2 3">MEB108</strain>
    </source>
</reference>
<feature type="transmembrane region" description="Helical" evidence="1">
    <location>
        <begin position="59"/>
        <end position="80"/>
    </location>
</feature>
<sequence>MEFISMYELPILRWFHIVAMVYWLGGEWGVFQTSFHVVNRKLPMPERKRHMETAYRIDILARTGIIMLFPLGMHMGYLWGVQPYGGAWLTGMWVFFFGWLALCWAAFIYRETDRGLVLTKLDEAIRYFVIPALAIASIASLLGYGPFSAGDGQKWFAIKMLIFSGLLVIGLLLRFIMREWTVMFRKLAVDGDNPEVENRLEESIRFGRRLAYIYWIGILTTAFFGAVKPF</sequence>
<protein>
    <recommendedName>
        <fullName evidence="4">Protoporphyrinogen IX oxidase</fullName>
    </recommendedName>
</protein>
<feature type="transmembrane region" description="Helical" evidence="1">
    <location>
        <begin position="127"/>
        <end position="144"/>
    </location>
</feature>